<protein>
    <recommendedName>
        <fullName evidence="4">Tape-measure protein</fullName>
    </recommendedName>
</protein>
<keyword evidence="1" id="KW-1133">Transmembrane helix</keyword>
<gene>
    <name evidence="2" type="ORF">AQJ64_38990</name>
</gene>
<keyword evidence="1" id="KW-0472">Membrane</keyword>
<reference evidence="2 3" key="1">
    <citation type="submission" date="2015-10" db="EMBL/GenBank/DDBJ databases">
        <title>Draft genome sequence of Streptomyces griseoruber DSM 40281, type strain for the species Streptomyces griseoruber.</title>
        <authorList>
            <person name="Ruckert C."/>
            <person name="Winkler A."/>
            <person name="Kalinowski J."/>
            <person name="Kampfer P."/>
            <person name="Glaeser S."/>
        </authorList>
    </citation>
    <scope>NUCLEOTIDE SEQUENCE [LARGE SCALE GENOMIC DNA]</scope>
    <source>
        <strain evidence="2 3">DSM 40281</strain>
    </source>
</reference>
<feature type="transmembrane region" description="Helical" evidence="1">
    <location>
        <begin position="128"/>
        <end position="149"/>
    </location>
</feature>
<feature type="transmembrane region" description="Helical" evidence="1">
    <location>
        <begin position="217"/>
        <end position="241"/>
    </location>
</feature>
<feature type="transmembrane region" description="Helical" evidence="1">
    <location>
        <begin position="186"/>
        <end position="205"/>
    </location>
</feature>
<keyword evidence="1" id="KW-0812">Transmembrane</keyword>
<dbReference type="RefSeq" id="WP_059203402.1">
    <property type="nucleotide sequence ID" value="NZ_KQ948783.1"/>
</dbReference>
<keyword evidence="3" id="KW-1185">Reference proteome</keyword>
<comment type="caution">
    <text evidence="2">The sequence shown here is derived from an EMBL/GenBank/DDBJ whole genome shotgun (WGS) entry which is preliminary data.</text>
</comment>
<feature type="transmembrane region" description="Helical" evidence="1">
    <location>
        <begin position="155"/>
        <end position="174"/>
    </location>
</feature>
<sequence length="423" mass="42833">MSTPAAADPLAGVAPALTAFRSRAEQGGTALRSLTERIRAAATGAERLGTAAARGATAVSRAKTSTEAAARAVTRTGRTAATAGSGIKEAATGGRTAARTLVRLGSALGGVLAVVGALIAASGVLGDLMGTFGTLMTIGSGVLLVVNALTRANPIGFVTGLLLPVAGWLLGLALNSETGQRLMEQLATLVLKYVEGCLTVMTPLLKAVGGAVNTYVTGYLGLVTTVLTGLTTLIGTAFTVARSLASGDTEALSGRAAAVWKGVKDGVEPVLHWIGKDIPTMFTRVKDATARALDALGRFVTTGAQTVAGVVKGPVQGLIAFANRIIDGLNSLGFSMLGKKFGVRLAKIPMLAQGGVAVPGAARAGGRVLPLTALDRQRALTRRHRAPSSRLPHRVEEFHESPGAGAHGTAEDLLFLAAAHGCA</sequence>
<dbReference type="EMBL" id="LMWW01000068">
    <property type="protein sequence ID" value="KUN76124.1"/>
    <property type="molecule type" value="Genomic_DNA"/>
</dbReference>
<dbReference type="OrthoDB" id="4041223at2"/>
<evidence type="ECO:0008006" key="4">
    <source>
        <dbReference type="Google" id="ProtNLM"/>
    </source>
</evidence>
<proteinExistence type="predicted"/>
<dbReference type="STRING" id="1943.AQJ64_38990"/>
<name>A0A117R7Y9_9ACTN</name>
<organism evidence="2 3">
    <name type="scientific">Streptomyces griseoruber</name>
    <dbReference type="NCBI Taxonomy" id="1943"/>
    <lineage>
        <taxon>Bacteria</taxon>
        <taxon>Bacillati</taxon>
        <taxon>Actinomycetota</taxon>
        <taxon>Actinomycetes</taxon>
        <taxon>Kitasatosporales</taxon>
        <taxon>Streptomycetaceae</taxon>
        <taxon>Streptomyces</taxon>
    </lineage>
</organism>
<evidence type="ECO:0000313" key="2">
    <source>
        <dbReference type="EMBL" id="KUN76124.1"/>
    </source>
</evidence>
<dbReference type="Proteomes" id="UP000052982">
    <property type="component" value="Unassembled WGS sequence"/>
</dbReference>
<dbReference type="AlphaFoldDB" id="A0A117R7Y9"/>
<evidence type="ECO:0000256" key="1">
    <source>
        <dbReference type="SAM" id="Phobius"/>
    </source>
</evidence>
<evidence type="ECO:0000313" key="3">
    <source>
        <dbReference type="Proteomes" id="UP000052982"/>
    </source>
</evidence>
<feature type="transmembrane region" description="Helical" evidence="1">
    <location>
        <begin position="101"/>
        <end position="121"/>
    </location>
</feature>
<accession>A0A117R7Y9</accession>